<keyword evidence="1" id="KW-1133">Transmembrane helix</keyword>
<organism evidence="2 3">
    <name type="scientific">Pseudomonas fluorescens</name>
    <dbReference type="NCBI Taxonomy" id="294"/>
    <lineage>
        <taxon>Bacteria</taxon>
        <taxon>Pseudomonadati</taxon>
        <taxon>Pseudomonadota</taxon>
        <taxon>Gammaproteobacteria</taxon>
        <taxon>Pseudomonadales</taxon>
        <taxon>Pseudomonadaceae</taxon>
        <taxon>Pseudomonas</taxon>
    </lineage>
</organism>
<evidence type="ECO:0000313" key="3">
    <source>
        <dbReference type="Proteomes" id="UP000409037"/>
    </source>
</evidence>
<keyword evidence="1" id="KW-0812">Transmembrane</keyword>
<proteinExistence type="predicted"/>
<name>A0A5E7ABC9_PSEFL</name>
<dbReference type="OrthoDB" id="6401895at2"/>
<feature type="transmembrane region" description="Helical" evidence="1">
    <location>
        <begin position="64"/>
        <end position="86"/>
    </location>
</feature>
<feature type="transmembrane region" description="Helical" evidence="1">
    <location>
        <begin position="31"/>
        <end position="52"/>
    </location>
</feature>
<gene>
    <name evidence="2" type="ORF">PS833_00711</name>
</gene>
<dbReference type="Proteomes" id="UP000409037">
    <property type="component" value="Unassembled WGS sequence"/>
</dbReference>
<dbReference type="NCBIfam" id="NF033632">
    <property type="entry name" value="SLATT_4"/>
    <property type="match status" value="1"/>
</dbReference>
<evidence type="ECO:0008006" key="4">
    <source>
        <dbReference type="Google" id="ProtNLM"/>
    </source>
</evidence>
<reference evidence="2 3" key="1">
    <citation type="submission" date="2019-09" db="EMBL/GenBank/DDBJ databases">
        <authorList>
            <person name="Chandra G."/>
            <person name="Truman W A."/>
        </authorList>
    </citation>
    <scope>NUCLEOTIDE SEQUENCE [LARGE SCALE GENOMIC DNA]</scope>
    <source>
        <strain evidence="2">PS833</strain>
    </source>
</reference>
<dbReference type="RefSeq" id="WP_150796612.1">
    <property type="nucleotide sequence ID" value="NZ_CABVHU010000001.1"/>
</dbReference>
<dbReference type="EMBL" id="CABVHU010000001">
    <property type="protein sequence ID" value="VVN75585.1"/>
    <property type="molecule type" value="Genomic_DNA"/>
</dbReference>
<keyword evidence="1" id="KW-0472">Membrane</keyword>
<protein>
    <recommendedName>
        <fullName evidence="4">SMODS and SLOG-associating 2TM effector domain-containing protein</fullName>
    </recommendedName>
</protein>
<dbReference type="AlphaFoldDB" id="A0A5E7ABC9"/>
<evidence type="ECO:0000256" key="1">
    <source>
        <dbReference type="SAM" id="Phobius"/>
    </source>
</evidence>
<sequence length="163" mass="18171">MTNIDLLNKWRRRIRCLKAAHFEASNHFGTLNAWVGGLLICFSASATMVAYIGAKLHPDKTPDLFYVGLAIIGMVTTVLAGMQTYFRFSERVERHRTVGVNLARLELFSEKIELGAVDGVVAVEELEKIMGEWIKITIGAPLLSKRIYAKHCGTLEVCSSDEK</sequence>
<evidence type="ECO:0000313" key="2">
    <source>
        <dbReference type="EMBL" id="VVN75585.1"/>
    </source>
</evidence>
<accession>A0A5E7ABC9</accession>